<dbReference type="AlphaFoldDB" id="A0A6H5HNB2"/>
<gene>
    <name evidence="1" type="ORF">NTEN_LOCUS22650</name>
</gene>
<accession>A0A6H5HNB2</accession>
<dbReference type="Proteomes" id="UP000479000">
    <property type="component" value="Unassembled WGS sequence"/>
</dbReference>
<keyword evidence="2" id="KW-1185">Reference proteome</keyword>
<organism evidence="1 2">
    <name type="scientific">Nesidiocoris tenuis</name>
    <dbReference type="NCBI Taxonomy" id="355587"/>
    <lineage>
        <taxon>Eukaryota</taxon>
        <taxon>Metazoa</taxon>
        <taxon>Ecdysozoa</taxon>
        <taxon>Arthropoda</taxon>
        <taxon>Hexapoda</taxon>
        <taxon>Insecta</taxon>
        <taxon>Pterygota</taxon>
        <taxon>Neoptera</taxon>
        <taxon>Paraneoptera</taxon>
        <taxon>Hemiptera</taxon>
        <taxon>Heteroptera</taxon>
        <taxon>Panheteroptera</taxon>
        <taxon>Cimicomorpha</taxon>
        <taxon>Miridae</taxon>
        <taxon>Dicyphina</taxon>
        <taxon>Nesidiocoris</taxon>
    </lineage>
</organism>
<evidence type="ECO:0000313" key="2">
    <source>
        <dbReference type="Proteomes" id="UP000479000"/>
    </source>
</evidence>
<evidence type="ECO:0000313" key="1">
    <source>
        <dbReference type="EMBL" id="CAB0018938.1"/>
    </source>
</evidence>
<protein>
    <submittedName>
        <fullName evidence="1">Uncharacterized protein</fullName>
    </submittedName>
</protein>
<reference evidence="1 2" key="1">
    <citation type="submission" date="2020-02" db="EMBL/GenBank/DDBJ databases">
        <authorList>
            <person name="Ferguson B K."/>
        </authorList>
    </citation>
    <scope>NUCLEOTIDE SEQUENCE [LARGE SCALE GENOMIC DNA]</scope>
</reference>
<dbReference type="EMBL" id="CADCXU010033561">
    <property type="protein sequence ID" value="CAB0018938.1"/>
    <property type="molecule type" value="Genomic_DNA"/>
</dbReference>
<name>A0A6H5HNB2_9HEMI</name>
<proteinExistence type="predicted"/>
<sequence>MIHRNLPQSRLCGISTPQPPIQVCLLLLHRQVSRPSSHGSVGEVCGRAGLRTRLGAFLDLTRNISDRRWRVLLPIRPEDCRISYSVIPHQGDSRMPNSGSRGTGVAEQSVWRHRLSVQSSNPGLGIFVTLAVLRSAEM</sequence>